<feature type="coiled-coil region" evidence="5">
    <location>
        <begin position="359"/>
        <end position="418"/>
    </location>
</feature>
<feature type="region of interest" description="Disordered" evidence="6">
    <location>
        <begin position="1"/>
        <end position="27"/>
    </location>
</feature>
<feature type="compositionally biased region" description="Polar residues" evidence="6">
    <location>
        <begin position="222"/>
        <end position="232"/>
    </location>
</feature>
<dbReference type="Proteomes" id="UP001285441">
    <property type="component" value="Unassembled WGS sequence"/>
</dbReference>
<keyword evidence="2 4" id="KW-0863">Zinc-finger</keyword>
<feature type="region of interest" description="Disordered" evidence="6">
    <location>
        <begin position="121"/>
        <end position="140"/>
    </location>
</feature>
<evidence type="ECO:0000256" key="4">
    <source>
        <dbReference type="PROSITE-ProRule" id="PRU01343"/>
    </source>
</evidence>
<evidence type="ECO:0000313" key="9">
    <source>
        <dbReference type="Proteomes" id="UP001285441"/>
    </source>
</evidence>
<reference evidence="8" key="1">
    <citation type="journal article" date="2023" name="Mol. Phylogenet. Evol.">
        <title>Genome-scale phylogeny and comparative genomics of the fungal order Sordariales.</title>
        <authorList>
            <person name="Hensen N."/>
            <person name="Bonometti L."/>
            <person name="Westerberg I."/>
            <person name="Brannstrom I.O."/>
            <person name="Guillou S."/>
            <person name="Cros-Aarteil S."/>
            <person name="Calhoun S."/>
            <person name="Haridas S."/>
            <person name="Kuo A."/>
            <person name="Mondo S."/>
            <person name="Pangilinan J."/>
            <person name="Riley R."/>
            <person name="LaButti K."/>
            <person name="Andreopoulos B."/>
            <person name="Lipzen A."/>
            <person name="Chen C."/>
            <person name="Yan M."/>
            <person name="Daum C."/>
            <person name="Ng V."/>
            <person name="Clum A."/>
            <person name="Steindorff A."/>
            <person name="Ohm R.A."/>
            <person name="Martin F."/>
            <person name="Silar P."/>
            <person name="Natvig D.O."/>
            <person name="Lalanne C."/>
            <person name="Gautier V."/>
            <person name="Ament-Velasquez S.L."/>
            <person name="Kruys A."/>
            <person name="Hutchinson M.I."/>
            <person name="Powell A.J."/>
            <person name="Barry K."/>
            <person name="Miller A.N."/>
            <person name="Grigoriev I.V."/>
            <person name="Debuchy R."/>
            <person name="Gladieux P."/>
            <person name="Hiltunen Thoren M."/>
            <person name="Johannesson H."/>
        </authorList>
    </citation>
    <scope>NUCLEOTIDE SEQUENCE</scope>
    <source>
        <strain evidence="8">CBS 232.78</strain>
    </source>
</reference>
<evidence type="ECO:0000256" key="6">
    <source>
        <dbReference type="SAM" id="MobiDB-lite"/>
    </source>
</evidence>
<comment type="caution">
    <text evidence="8">The sequence shown here is derived from an EMBL/GenBank/DDBJ whole genome shotgun (WGS) entry which is preliminary data.</text>
</comment>
<feature type="region of interest" description="Disordered" evidence="6">
    <location>
        <begin position="267"/>
        <end position="311"/>
    </location>
</feature>
<evidence type="ECO:0000256" key="2">
    <source>
        <dbReference type="ARBA" id="ARBA00022771"/>
    </source>
</evidence>
<evidence type="ECO:0000256" key="5">
    <source>
        <dbReference type="SAM" id="Coils"/>
    </source>
</evidence>
<evidence type="ECO:0000313" key="8">
    <source>
        <dbReference type="EMBL" id="KAK3394451.1"/>
    </source>
</evidence>
<keyword evidence="9" id="KW-1185">Reference proteome</keyword>
<keyword evidence="3" id="KW-0862">Zinc</keyword>
<feature type="compositionally biased region" description="Polar residues" evidence="6">
    <location>
        <begin position="166"/>
        <end position="175"/>
    </location>
</feature>
<reference evidence="8" key="2">
    <citation type="submission" date="2023-06" db="EMBL/GenBank/DDBJ databases">
        <authorList>
            <consortium name="Lawrence Berkeley National Laboratory"/>
            <person name="Haridas S."/>
            <person name="Hensen N."/>
            <person name="Bonometti L."/>
            <person name="Westerberg I."/>
            <person name="Brannstrom I.O."/>
            <person name="Guillou S."/>
            <person name="Cros-Aarteil S."/>
            <person name="Calhoun S."/>
            <person name="Kuo A."/>
            <person name="Mondo S."/>
            <person name="Pangilinan J."/>
            <person name="Riley R."/>
            <person name="LaButti K."/>
            <person name="Andreopoulos B."/>
            <person name="Lipzen A."/>
            <person name="Chen C."/>
            <person name="Yanf M."/>
            <person name="Daum C."/>
            <person name="Ng V."/>
            <person name="Clum A."/>
            <person name="Steindorff A."/>
            <person name="Ohm R."/>
            <person name="Martin F."/>
            <person name="Silar P."/>
            <person name="Natvig D."/>
            <person name="Lalanne C."/>
            <person name="Gautier V."/>
            <person name="Ament-velasquez S.L."/>
            <person name="Kruys A."/>
            <person name="Hutchinson M.I."/>
            <person name="Powell A.J."/>
            <person name="Barry K."/>
            <person name="Miller A.N."/>
            <person name="Grigoriev I.V."/>
            <person name="Debuchy R."/>
            <person name="Gladieux P."/>
            <person name="Thoren M.H."/>
            <person name="Johannesson H."/>
        </authorList>
    </citation>
    <scope>NUCLEOTIDE SEQUENCE</scope>
    <source>
        <strain evidence="8">CBS 232.78</strain>
    </source>
</reference>
<name>A0AAE0P6V5_9PEZI</name>
<accession>A0AAE0P6V5</accession>
<dbReference type="GO" id="GO:0008270">
    <property type="term" value="F:zinc ion binding"/>
    <property type="evidence" value="ECO:0007669"/>
    <property type="project" value="UniProtKB-KW"/>
</dbReference>
<evidence type="ECO:0000259" key="7">
    <source>
        <dbReference type="PROSITE" id="PS51999"/>
    </source>
</evidence>
<dbReference type="Pfam" id="PF06839">
    <property type="entry name" value="Zn_ribbon_GRF"/>
    <property type="match status" value="1"/>
</dbReference>
<proteinExistence type="predicted"/>
<dbReference type="InterPro" id="IPR010666">
    <property type="entry name" value="Znf_GRF"/>
</dbReference>
<dbReference type="AlphaFoldDB" id="A0AAE0P6V5"/>
<evidence type="ECO:0000256" key="3">
    <source>
        <dbReference type="ARBA" id="ARBA00022833"/>
    </source>
</evidence>
<feature type="compositionally biased region" description="Polar residues" evidence="6">
    <location>
        <begin position="1"/>
        <end position="20"/>
    </location>
</feature>
<dbReference type="PROSITE" id="PS51999">
    <property type="entry name" value="ZF_GRF"/>
    <property type="match status" value="1"/>
</dbReference>
<dbReference type="EMBL" id="JAULSW010000001">
    <property type="protein sequence ID" value="KAK3394451.1"/>
    <property type="molecule type" value="Genomic_DNA"/>
</dbReference>
<organism evidence="8 9">
    <name type="scientific">Podospora didyma</name>
    <dbReference type="NCBI Taxonomy" id="330526"/>
    <lineage>
        <taxon>Eukaryota</taxon>
        <taxon>Fungi</taxon>
        <taxon>Dikarya</taxon>
        <taxon>Ascomycota</taxon>
        <taxon>Pezizomycotina</taxon>
        <taxon>Sordariomycetes</taxon>
        <taxon>Sordariomycetidae</taxon>
        <taxon>Sordariales</taxon>
        <taxon>Podosporaceae</taxon>
        <taxon>Podospora</taxon>
    </lineage>
</organism>
<keyword evidence="5" id="KW-0175">Coiled coil</keyword>
<sequence>MAGFSTPGNRSQYRPRSTQKLGPKPDTGVFENGGWYCECEPRLPAVRLQVKKTGQNKGRWFYTCSKERQKQCVFFLWDEAAQERENNAPGPNENALVGTIGQGVPPLPSLTPRPIPQSRVVAARPPQTPGYGSSGGTGHANVAIKQEDDVMNNDDLWGDGSGSPGTQGRTVANSASKRKRNDLDSDDDLEDSNRRGDFQFPAFDSDEERQLMRLTARRQNDTRSQTQAQENTPSRRRAQGAPGLPTPVTRNSLLVTSELFAKRVKLSDGTPANATPTPVRTRDVLSGSQGLGSSQGPDSSQGTLGPGGEDYEITSDILRMLQGQQVSESVRHMLRDHLNSHALQDHGVKRGRDIVRTALEARDAKVKELQLKINDLETARDAKVAELHARIGGLENERKGHREKIKELHKELAAMYQDGHD</sequence>
<feature type="compositionally biased region" description="Low complexity" evidence="6">
    <location>
        <begin position="286"/>
        <end position="302"/>
    </location>
</feature>
<gene>
    <name evidence="8" type="ORF">B0H63DRAFT_460937</name>
</gene>
<evidence type="ECO:0000256" key="1">
    <source>
        <dbReference type="ARBA" id="ARBA00022723"/>
    </source>
</evidence>
<keyword evidence="1" id="KW-0479">Metal-binding</keyword>
<feature type="region of interest" description="Disordered" evidence="6">
    <location>
        <begin position="151"/>
        <end position="252"/>
    </location>
</feature>
<protein>
    <recommendedName>
        <fullName evidence="7">GRF-type domain-containing protein</fullName>
    </recommendedName>
</protein>
<feature type="domain" description="GRF-type" evidence="7">
    <location>
        <begin position="37"/>
        <end position="81"/>
    </location>
</feature>